<organism evidence="3 4">
    <name type="scientific">Exilibacterium tricleocarpae</name>
    <dbReference type="NCBI Taxonomy" id="2591008"/>
    <lineage>
        <taxon>Bacteria</taxon>
        <taxon>Pseudomonadati</taxon>
        <taxon>Pseudomonadota</taxon>
        <taxon>Gammaproteobacteria</taxon>
        <taxon>Cellvibrionales</taxon>
        <taxon>Cellvibrionaceae</taxon>
        <taxon>Exilibacterium</taxon>
    </lineage>
</organism>
<gene>
    <name evidence="3" type="ORF">FKG94_16520</name>
</gene>
<dbReference type="Proteomes" id="UP000319732">
    <property type="component" value="Unassembled WGS sequence"/>
</dbReference>
<keyword evidence="1" id="KW-0802">TPR repeat</keyword>
<dbReference type="SMART" id="SM00028">
    <property type="entry name" value="TPR"/>
    <property type="match status" value="2"/>
</dbReference>
<dbReference type="EMBL" id="VHSG01000017">
    <property type="protein sequence ID" value="TQV74281.1"/>
    <property type="molecule type" value="Genomic_DNA"/>
</dbReference>
<evidence type="ECO:0000313" key="4">
    <source>
        <dbReference type="Proteomes" id="UP000319732"/>
    </source>
</evidence>
<dbReference type="SUPFAM" id="SSF48452">
    <property type="entry name" value="TPR-like"/>
    <property type="match status" value="1"/>
</dbReference>
<dbReference type="PROSITE" id="PS50005">
    <property type="entry name" value="TPR"/>
    <property type="match status" value="1"/>
</dbReference>
<dbReference type="OrthoDB" id="255821at2"/>
<dbReference type="Pfam" id="PF13414">
    <property type="entry name" value="TPR_11"/>
    <property type="match status" value="1"/>
</dbReference>
<evidence type="ECO:0000313" key="3">
    <source>
        <dbReference type="EMBL" id="TQV74281.1"/>
    </source>
</evidence>
<protein>
    <submittedName>
        <fullName evidence="3">Tetratricopeptide repeat protein</fullName>
    </submittedName>
</protein>
<accession>A0A545TAP1</accession>
<evidence type="ECO:0000256" key="2">
    <source>
        <dbReference type="SAM" id="MobiDB-lite"/>
    </source>
</evidence>
<dbReference type="AlphaFoldDB" id="A0A545TAP1"/>
<comment type="caution">
    <text evidence="3">The sequence shown here is derived from an EMBL/GenBank/DDBJ whole genome shotgun (WGS) entry which is preliminary data.</text>
</comment>
<proteinExistence type="predicted"/>
<sequence>MDTTGYIPQRSTDEETGQLLPYQPAPNPYTALKGRISTKHVQQFVQARQALQVGDLARSKQLLEALTKADTDLSGPWVMLGDIAVQQQQLDEAIGHYAKAIEVNEVNVNAYLKLAKTQRLRGNFVPAQNTYAKALSVWPDFPEAHLNLAVLYDIYLNKPLPAQRHMESYQFLTGGRDKARAQWLAELQQRTGQAIELEAGVTQAVSTTSSRI</sequence>
<dbReference type="Gene3D" id="1.25.40.10">
    <property type="entry name" value="Tetratricopeptide repeat domain"/>
    <property type="match status" value="1"/>
</dbReference>
<feature type="repeat" description="TPR" evidence="1">
    <location>
        <begin position="74"/>
        <end position="107"/>
    </location>
</feature>
<name>A0A545TAP1_9GAMM</name>
<dbReference type="InterPro" id="IPR019734">
    <property type="entry name" value="TPR_rpt"/>
</dbReference>
<evidence type="ECO:0000256" key="1">
    <source>
        <dbReference type="PROSITE-ProRule" id="PRU00339"/>
    </source>
</evidence>
<keyword evidence="4" id="KW-1185">Reference proteome</keyword>
<dbReference type="InterPro" id="IPR011990">
    <property type="entry name" value="TPR-like_helical_dom_sf"/>
</dbReference>
<feature type="region of interest" description="Disordered" evidence="2">
    <location>
        <begin position="1"/>
        <end position="23"/>
    </location>
</feature>
<reference evidence="3 4" key="1">
    <citation type="submission" date="2019-06" db="EMBL/GenBank/DDBJ databases">
        <title>Whole genome sequence for Cellvibrionaceae sp. R142.</title>
        <authorList>
            <person name="Wang G."/>
        </authorList>
    </citation>
    <scope>NUCLEOTIDE SEQUENCE [LARGE SCALE GENOMIC DNA]</scope>
    <source>
        <strain evidence="3 4">R142</strain>
    </source>
</reference>